<reference evidence="1" key="1">
    <citation type="journal article" date="2014" name="Int. J. Syst. Evol. Microbiol.">
        <title>Complete genome sequence of Corynebacterium casei LMG S-19264T (=DSM 44701T), isolated from a smear-ripened cheese.</title>
        <authorList>
            <consortium name="US DOE Joint Genome Institute (JGI-PGF)"/>
            <person name="Walter F."/>
            <person name="Albersmeier A."/>
            <person name="Kalinowski J."/>
            <person name="Ruckert C."/>
        </authorList>
    </citation>
    <scope>NUCLEOTIDE SEQUENCE</scope>
    <source>
        <strain evidence="1">CCM 7897</strain>
    </source>
</reference>
<reference evidence="1" key="2">
    <citation type="submission" date="2020-09" db="EMBL/GenBank/DDBJ databases">
        <authorList>
            <person name="Sun Q."/>
            <person name="Sedlacek I."/>
        </authorList>
    </citation>
    <scope>NUCLEOTIDE SEQUENCE</scope>
    <source>
        <strain evidence="1">CCM 7897</strain>
    </source>
</reference>
<comment type="caution">
    <text evidence="1">The sequence shown here is derived from an EMBL/GenBank/DDBJ whole genome shotgun (WGS) entry which is preliminary data.</text>
</comment>
<dbReference type="Pfam" id="PF18982">
    <property type="entry name" value="JetA"/>
    <property type="match status" value="1"/>
</dbReference>
<keyword evidence="2" id="KW-1185">Reference proteome</keyword>
<protein>
    <submittedName>
        <fullName evidence="1">Uncharacterized protein</fullName>
    </submittedName>
</protein>
<organism evidence="1 2">
    <name type="scientific">Azorhizobium oxalatiphilum</name>
    <dbReference type="NCBI Taxonomy" id="980631"/>
    <lineage>
        <taxon>Bacteria</taxon>
        <taxon>Pseudomonadati</taxon>
        <taxon>Pseudomonadota</taxon>
        <taxon>Alphaproteobacteria</taxon>
        <taxon>Hyphomicrobiales</taxon>
        <taxon>Xanthobacteraceae</taxon>
        <taxon>Azorhizobium</taxon>
    </lineage>
</organism>
<name>A0A917BZ62_9HYPH</name>
<proteinExistence type="predicted"/>
<accession>A0A917BZ62</accession>
<gene>
    <name evidence="1" type="ORF">GCM10007301_22510</name>
</gene>
<dbReference type="Proteomes" id="UP000606044">
    <property type="component" value="Unassembled WGS sequence"/>
</dbReference>
<evidence type="ECO:0000313" key="2">
    <source>
        <dbReference type="Proteomes" id="UP000606044"/>
    </source>
</evidence>
<dbReference type="InterPro" id="IPR043773">
    <property type="entry name" value="JetA"/>
</dbReference>
<dbReference type="EMBL" id="BMCT01000002">
    <property type="protein sequence ID" value="GGF62292.1"/>
    <property type="molecule type" value="Genomic_DNA"/>
</dbReference>
<evidence type="ECO:0000313" key="1">
    <source>
        <dbReference type="EMBL" id="GGF62292.1"/>
    </source>
</evidence>
<dbReference type="AlphaFoldDB" id="A0A917BZ62"/>
<sequence>MLFGQLNADIFTIFGGPNRAIYEIMVDRIYGTFYRSDLNFPTQADIVSLIYDNLRENMALWREDEEPVQLDEVVTRRGRRLQRRQQEHADAEATNDAMSRARHIYRRLVATGWLEPTSYGVKVTVDMPAASMRLAEFLTGLREGVSDQLGGLIIQVKNELEAVHVNARENALGLHKAARDAASFGRYLRSVLSALRDIDKQILFSDSIGMRLRFYFEDFVERILLQDYRAITTSAHPYRFRHRIFTRLDALEDSSVDVANLAQAYLEARLAPDLPAAKDQVFDDLSTIRRVFDRIEDVFDRIQQHRARLETRLRNTVRYAGRRSGGFLQRSEQLLLRLDVLQARQPDAFTVDGLVERPEKPLSPFLLARPRLSRAPIVGGVIVLPQPDPRHELRKRLEREYLERLSVSPEQMCRFLERRVPPFGEARADGFPIETVDDFLAFEALRLIAMAGESLSETPMGARLSRSFAFRVAAEDIVDNAWLTCSDFVVVRKDDHVTLEAGRAG</sequence>